<dbReference type="EMBL" id="SDKM01000078">
    <property type="protein sequence ID" value="RYP81111.1"/>
    <property type="molecule type" value="Genomic_DNA"/>
</dbReference>
<evidence type="ECO:0000313" key="3">
    <source>
        <dbReference type="EMBL" id="RYP81111.1"/>
    </source>
</evidence>
<accession>A0A4Q4Z2J3</accession>
<protein>
    <submittedName>
        <fullName evidence="3">DUF1992 domain-containing protein</fullName>
    </submittedName>
</protein>
<name>A0A4Q4Z2J3_9ACTN</name>
<evidence type="ECO:0000259" key="2">
    <source>
        <dbReference type="Pfam" id="PF09350"/>
    </source>
</evidence>
<sequence>MARGDFDDLPGAGKPIEGLGSDPDPDWWLKKLVEREQITGVLPEALQLRKDDLELDALLDRQPNEEHVRRELEDFNRRVVNARRQLLGGPPVITPTRDVEGEVAAWRERRRR</sequence>
<feature type="domain" description="DnaJ homologue subfamily C member 28 conserved" evidence="2">
    <location>
        <begin position="1"/>
        <end position="59"/>
    </location>
</feature>
<feature type="region of interest" description="Disordered" evidence="1">
    <location>
        <begin position="1"/>
        <end position="24"/>
    </location>
</feature>
<dbReference type="OrthoDB" id="3395286at2"/>
<gene>
    <name evidence="3" type="ORF">EKO23_24050</name>
</gene>
<evidence type="ECO:0000313" key="4">
    <source>
        <dbReference type="Proteomes" id="UP000295198"/>
    </source>
</evidence>
<comment type="caution">
    <text evidence="3">The sequence shown here is derived from an EMBL/GenBank/DDBJ whole genome shotgun (WGS) entry which is preliminary data.</text>
</comment>
<evidence type="ECO:0000256" key="1">
    <source>
        <dbReference type="SAM" id="MobiDB-lite"/>
    </source>
</evidence>
<dbReference type="Pfam" id="PF09350">
    <property type="entry name" value="DJC28_CD"/>
    <property type="match status" value="1"/>
</dbReference>
<dbReference type="Proteomes" id="UP000295198">
    <property type="component" value="Unassembled WGS sequence"/>
</dbReference>
<reference evidence="3 4" key="1">
    <citation type="submission" date="2019-01" db="EMBL/GenBank/DDBJ databases">
        <title>Nocardioides guangzhouensis sp. nov., an actinobacterium isolated from soil.</title>
        <authorList>
            <person name="Fu Y."/>
            <person name="Cai Y."/>
            <person name="Lin Z."/>
            <person name="Chen P."/>
        </authorList>
    </citation>
    <scope>NUCLEOTIDE SEQUENCE [LARGE SCALE GENOMIC DNA]</scope>
    <source>
        <strain evidence="3 4">130</strain>
    </source>
</reference>
<proteinExistence type="predicted"/>
<organism evidence="3 4">
    <name type="scientific">Nocardioides guangzhouensis</name>
    <dbReference type="NCBI Taxonomy" id="2497878"/>
    <lineage>
        <taxon>Bacteria</taxon>
        <taxon>Bacillati</taxon>
        <taxon>Actinomycetota</taxon>
        <taxon>Actinomycetes</taxon>
        <taxon>Propionibacteriales</taxon>
        <taxon>Nocardioidaceae</taxon>
        <taxon>Nocardioides</taxon>
    </lineage>
</organism>
<dbReference type="InterPro" id="IPR018961">
    <property type="entry name" value="DnaJ_homolog_subfam-C_membr-28"/>
</dbReference>
<keyword evidence="4" id="KW-1185">Reference proteome</keyword>
<dbReference type="AlphaFoldDB" id="A0A4Q4Z2J3"/>